<name>A0ABW3V0U9_9HYPH</name>
<proteinExistence type="predicted"/>
<protein>
    <recommendedName>
        <fullName evidence="5">Fimbrial protein</fullName>
    </recommendedName>
</protein>
<evidence type="ECO:0000256" key="2">
    <source>
        <dbReference type="SAM" id="Phobius"/>
    </source>
</evidence>
<dbReference type="RefSeq" id="WP_374807079.1">
    <property type="nucleotide sequence ID" value="NZ_JAUCBM010000006.1"/>
</dbReference>
<dbReference type="EMBL" id="JBHTMA010000002">
    <property type="protein sequence ID" value="MFD1225661.1"/>
    <property type="molecule type" value="Genomic_DNA"/>
</dbReference>
<dbReference type="Proteomes" id="UP001597263">
    <property type="component" value="Unassembled WGS sequence"/>
</dbReference>
<organism evidence="3 4">
    <name type="scientific">Pseudochrobactrum kiredjianiae</name>
    <dbReference type="NCBI Taxonomy" id="386305"/>
    <lineage>
        <taxon>Bacteria</taxon>
        <taxon>Pseudomonadati</taxon>
        <taxon>Pseudomonadota</taxon>
        <taxon>Alphaproteobacteria</taxon>
        <taxon>Hyphomicrobiales</taxon>
        <taxon>Brucellaceae</taxon>
        <taxon>Pseudochrobactrum</taxon>
    </lineage>
</organism>
<sequence>MQDHYYQEHPEQQQYAAQAYQEPPLDPAMERVRRKMIRLLIISIGIMVIGLIAVLSAVVYKINQAPDTAESETAQSDIPGQSPGANIPGQSPGANVPGQAAKADAQAQNAAQLPPMVESQLELAPGTRLLSQSLSGNLVSLETLLPDGGTEIMIYDYRQSRFVGRMRLGNLE</sequence>
<reference evidence="4" key="1">
    <citation type="journal article" date="2019" name="Int. J. Syst. Evol. Microbiol.">
        <title>The Global Catalogue of Microorganisms (GCM) 10K type strain sequencing project: providing services to taxonomists for standard genome sequencing and annotation.</title>
        <authorList>
            <consortium name="The Broad Institute Genomics Platform"/>
            <consortium name="The Broad Institute Genome Sequencing Center for Infectious Disease"/>
            <person name="Wu L."/>
            <person name="Ma J."/>
        </authorList>
    </citation>
    <scope>NUCLEOTIDE SEQUENCE [LARGE SCALE GENOMIC DNA]</scope>
    <source>
        <strain evidence="4">CCUG 49584</strain>
    </source>
</reference>
<gene>
    <name evidence="3" type="ORF">ACFQ35_00460</name>
</gene>
<keyword evidence="2" id="KW-0812">Transmembrane</keyword>
<evidence type="ECO:0000256" key="1">
    <source>
        <dbReference type="SAM" id="MobiDB-lite"/>
    </source>
</evidence>
<comment type="caution">
    <text evidence="3">The sequence shown here is derived from an EMBL/GenBank/DDBJ whole genome shotgun (WGS) entry which is preliminary data.</text>
</comment>
<feature type="region of interest" description="Disordered" evidence="1">
    <location>
        <begin position="68"/>
        <end position="112"/>
    </location>
</feature>
<feature type="transmembrane region" description="Helical" evidence="2">
    <location>
        <begin position="39"/>
        <end position="60"/>
    </location>
</feature>
<evidence type="ECO:0000313" key="4">
    <source>
        <dbReference type="Proteomes" id="UP001597263"/>
    </source>
</evidence>
<evidence type="ECO:0000313" key="3">
    <source>
        <dbReference type="EMBL" id="MFD1225661.1"/>
    </source>
</evidence>
<accession>A0ABW3V0U9</accession>
<keyword evidence="2" id="KW-1133">Transmembrane helix</keyword>
<keyword evidence="2" id="KW-0472">Membrane</keyword>
<feature type="compositionally biased region" description="Low complexity" evidence="1">
    <location>
        <begin position="99"/>
        <end position="112"/>
    </location>
</feature>
<evidence type="ECO:0008006" key="5">
    <source>
        <dbReference type="Google" id="ProtNLM"/>
    </source>
</evidence>
<keyword evidence="4" id="KW-1185">Reference proteome</keyword>